<name>A0ABT8MAC5_9EURY</name>
<dbReference type="InterPro" id="IPR013783">
    <property type="entry name" value="Ig-like_fold"/>
</dbReference>
<gene>
    <name evidence="3" type="ORF">FGU65_08310</name>
</gene>
<comment type="caution">
    <text evidence="3">The sequence shown here is derived from an EMBL/GenBank/DDBJ whole genome shotgun (WGS) entry which is preliminary data.</text>
</comment>
<feature type="domain" description="PKD" evidence="1">
    <location>
        <begin position="242"/>
        <end position="325"/>
    </location>
</feature>
<feature type="domain" description="Dockerin" evidence="2">
    <location>
        <begin position="431"/>
        <end position="495"/>
    </location>
</feature>
<organism evidence="3 4">
    <name type="scientific">Methanoculleus frigidifontis</name>
    <dbReference type="NCBI Taxonomy" id="2584085"/>
    <lineage>
        <taxon>Archaea</taxon>
        <taxon>Methanobacteriati</taxon>
        <taxon>Methanobacteriota</taxon>
        <taxon>Stenosarchaea group</taxon>
        <taxon>Methanomicrobia</taxon>
        <taxon>Methanomicrobiales</taxon>
        <taxon>Methanomicrobiaceae</taxon>
        <taxon>Methanoculleus</taxon>
    </lineage>
</organism>
<accession>A0ABT8MAC5</accession>
<dbReference type="InterPro" id="IPR016134">
    <property type="entry name" value="Dockerin_dom"/>
</dbReference>
<evidence type="ECO:0000313" key="3">
    <source>
        <dbReference type="EMBL" id="MDN7024889.1"/>
    </source>
</evidence>
<dbReference type="InterPro" id="IPR022409">
    <property type="entry name" value="PKD/Chitinase_dom"/>
</dbReference>
<dbReference type="Gene3D" id="2.60.40.10">
    <property type="entry name" value="Immunoglobulins"/>
    <property type="match status" value="1"/>
</dbReference>
<evidence type="ECO:0000313" key="4">
    <source>
        <dbReference type="Proteomes" id="UP001168338"/>
    </source>
</evidence>
<dbReference type="SMART" id="SM00089">
    <property type="entry name" value="PKD"/>
    <property type="match status" value="1"/>
</dbReference>
<dbReference type="PANTHER" id="PTHR36842:SF1">
    <property type="entry name" value="PROTEIN TOLB"/>
    <property type="match status" value="1"/>
</dbReference>
<dbReference type="Gene3D" id="1.10.1330.10">
    <property type="entry name" value="Dockerin domain"/>
    <property type="match status" value="1"/>
</dbReference>
<dbReference type="PROSITE" id="PS50093">
    <property type="entry name" value="PKD"/>
    <property type="match status" value="1"/>
</dbReference>
<protein>
    <submittedName>
        <fullName evidence="3">PKD domain-containing protein</fullName>
    </submittedName>
</protein>
<sequence>MFLLIDRGQNAPIMRGIANACVKITRLTGVFALMLCMGLLTQGALAVEPTPTPVLDPPSVTVSPEQITAGETVTISLENLPDASQLAIRISSTVALCGEETFALKATNLRVPFSLDSSRVSIQAEPVTEAGIQARIGWLPISLKTDGDDGVARLTQGTGDISSGTTISLLSVFGTAVPGAESVDLFLDISGVKYGAEDSSLSFGLEGVANGSAVLRVSVNGSEIGSQEIIIGDGAPVFPEAPAAAFCASPENGTAPLTVSFTDTSTGSPTSWIWDFGDGTGSSEQHPVHTYTAQGTYTISLAASNAGGSNSTTRSNYITVAAPPLFLSAPALTPARIPTDSDGVPGVGETATLSVNLTGGSGDADVAVDLSPLGGSVAVPMVWEGGDRWTTSVSAGQPSPHAGGAYSPVDLVVTATDRGSGATASVAASLVAVRNGDVNEDGRVTLYDATYIGRSLVGLPGYTVSTPAVGDVTGDGVLTLADAMYLAKHLLGVPGFEVLR</sequence>
<dbReference type="Pfam" id="PF00404">
    <property type="entry name" value="Dockerin_1"/>
    <property type="match status" value="1"/>
</dbReference>
<evidence type="ECO:0000259" key="2">
    <source>
        <dbReference type="PROSITE" id="PS51766"/>
    </source>
</evidence>
<dbReference type="Proteomes" id="UP001168338">
    <property type="component" value="Unassembled WGS sequence"/>
</dbReference>
<proteinExistence type="predicted"/>
<dbReference type="SUPFAM" id="SSF63446">
    <property type="entry name" value="Type I dockerin domain"/>
    <property type="match status" value="1"/>
</dbReference>
<dbReference type="Pfam" id="PF18911">
    <property type="entry name" value="PKD_4"/>
    <property type="match status" value="1"/>
</dbReference>
<dbReference type="PROSITE" id="PS51766">
    <property type="entry name" value="DOCKERIN"/>
    <property type="match status" value="1"/>
</dbReference>
<dbReference type="CDD" id="cd00146">
    <property type="entry name" value="PKD"/>
    <property type="match status" value="1"/>
</dbReference>
<dbReference type="EMBL" id="VCYH01000005">
    <property type="protein sequence ID" value="MDN7024889.1"/>
    <property type="molecule type" value="Genomic_DNA"/>
</dbReference>
<dbReference type="InterPro" id="IPR002105">
    <property type="entry name" value="Dockerin_1_rpt"/>
</dbReference>
<dbReference type="InterPro" id="IPR036439">
    <property type="entry name" value="Dockerin_dom_sf"/>
</dbReference>
<evidence type="ECO:0000259" key="1">
    <source>
        <dbReference type="PROSITE" id="PS50093"/>
    </source>
</evidence>
<dbReference type="InterPro" id="IPR035986">
    <property type="entry name" value="PKD_dom_sf"/>
</dbReference>
<dbReference type="CDD" id="cd14256">
    <property type="entry name" value="Dockerin_I"/>
    <property type="match status" value="1"/>
</dbReference>
<keyword evidence="4" id="KW-1185">Reference proteome</keyword>
<dbReference type="SUPFAM" id="SSF49299">
    <property type="entry name" value="PKD domain"/>
    <property type="match status" value="1"/>
</dbReference>
<dbReference type="PANTHER" id="PTHR36842">
    <property type="entry name" value="PROTEIN TOLB HOMOLOG"/>
    <property type="match status" value="1"/>
</dbReference>
<dbReference type="InterPro" id="IPR000601">
    <property type="entry name" value="PKD_dom"/>
</dbReference>
<reference evidence="3" key="1">
    <citation type="submission" date="2019-05" db="EMBL/GenBank/DDBJ databases">
        <title>Methanoculleus sp. FWC-SCC1, a methanogenic archaeon isolated from deep marine cold seep.</title>
        <authorList>
            <person name="Chen Y.-W."/>
            <person name="Chen S.-C."/>
            <person name="Teng N.-H."/>
            <person name="Lai M.-C."/>
        </authorList>
    </citation>
    <scope>NUCLEOTIDE SEQUENCE</scope>
    <source>
        <strain evidence="3">FWC-SCC1</strain>
    </source>
</reference>